<feature type="region of interest" description="Disordered" evidence="1">
    <location>
        <begin position="1"/>
        <end position="72"/>
    </location>
</feature>
<keyword evidence="2" id="KW-1133">Transmembrane helix</keyword>
<evidence type="ECO:0000256" key="2">
    <source>
        <dbReference type="SAM" id="Phobius"/>
    </source>
</evidence>
<keyword evidence="2" id="KW-0472">Membrane</keyword>
<accession>A0A9X0D310</accession>
<keyword evidence="4" id="KW-1185">Reference proteome</keyword>
<dbReference type="InterPro" id="IPR039031">
    <property type="entry name" value="Mucolipin"/>
</dbReference>
<evidence type="ECO:0000313" key="4">
    <source>
        <dbReference type="Proteomes" id="UP001163046"/>
    </source>
</evidence>
<evidence type="ECO:0000256" key="1">
    <source>
        <dbReference type="SAM" id="MobiDB-lite"/>
    </source>
</evidence>
<organism evidence="3 4">
    <name type="scientific">Desmophyllum pertusum</name>
    <dbReference type="NCBI Taxonomy" id="174260"/>
    <lineage>
        <taxon>Eukaryota</taxon>
        <taxon>Metazoa</taxon>
        <taxon>Cnidaria</taxon>
        <taxon>Anthozoa</taxon>
        <taxon>Hexacorallia</taxon>
        <taxon>Scleractinia</taxon>
        <taxon>Caryophylliina</taxon>
        <taxon>Caryophylliidae</taxon>
        <taxon>Desmophyllum</taxon>
    </lineage>
</organism>
<name>A0A9X0D310_9CNID</name>
<gene>
    <name evidence="3" type="primary">MCOLN2_3</name>
    <name evidence="3" type="ORF">OS493_025724</name>
</gene>
<dbReference type="GO" id="GO:0072345">
    <property type="term" value="F:NAADP-sensitive calcium-release channel activity"/>
    <property type="evidence" value="ECO:0007669"/>
    <property type="project" value="TreeGrafter"/>
</dbReference>
<feature type="transmembrane region" description="Helical" evidence="2">
    <location>
        <begin position="105"/>
        <end position="127"/>
    </location>
</feature>
<dbReference type="GO" id="GO:0005886">
    <property type="term" value="C:plasma membrane"/>
    <property type="evidence" value="ECO:0007669"/>
    <property type="project" value="TreeGrafter"/>
</dbReference>
<dbReference type="AlphaFoldDB" id="A0A9X0D310"/>
<proteinExistence type="predicted"/>
<keyword evidence="2" id="KW-0812">Transmembrane</keyword>
<reference evidence="3" key="1">
    <citation type="submission" date="2023-01" db="EMBL/GenBank/DDBJ databases">
        <title>Genome assembly of the deep-sea coral Lophelia pertusa.</title>
        <authorList>
            <person name="Herrera S."/>
            <person name="Cordes E."/>
        </authorList>
    </citation>
    <scope>NUCLEOTIDE SEQUENCE</scope>
    <source>
        <strain evidence="3">USNM1676648</strain>
        <tissue evidence="3">Polyp</tissue>
    </source>
</reference>
<protein>
    <submittedName>
        <fullName evidence="3">Mucolipin-2</fullName>
    </submittedName>
</protein>
<dbReference type="GO" id="GO:0005765">
    <property type="term" value="C:lysosomal membrane"/>
    <property type="evidence" value="ECO:0007669"/>
    <property type="project" value="TreeGrafter"/>
</dbReference>
<dbReference type="Proteomes" id="UP001163046">
    <property type="component" value="Unassembled WGS sequence"/>
</dbReference>
<dbReference type="PANTHER" id="PTHR12127">
    <property type="entry name" value="MUCOLIPIN"/>
    <property type="match status" value="1"/>
</dbReference>
<evidence type="ECO:0000313" key="3">
    <source>
        <dbReference type="EMBL" id="KAJ7383848.1"/>
    </source>
</evidence>
<comment type="caution">
    <text evidence="3">The sequence shown here is derived from an EMBL/GenBank/DDBJ whole genome shotgun (WGS) entry which is preliminary data.</text>
</comment>
<sequence length="129" mass="14769">MTSPIRDMSRKPSITQSYSSELGPVPEVEDDDNMEVNNSVFERSLGVQAPEEDEGETSSVSDTGDVMGSIHSTPSLREVMKTKITYHYMNPFQKYRARQRKPWKLVVQIVKIVLITIQICCLDWIGFLW</sequence>
<dbReference type="EMBL" id="MU825894">
    <property type="protein sequence ID" value="KAJ7383848.1"/>
    <property type="molecule type" value="Genomic_DNA"/>
</dbReference>
<dbReference type="PANTHER" id="PTHR12127:SF7">
    <property type="entry name" value="SD02261P"/>
    <property type="match status" value="1"/>
</dbReference>